<accession>A0A9X8Y7Y0</accession>
<name>A0A9X8Y7Y0_9FIRM</name>
<protein>
    <submittedName>
        <fullName evidence="2">Uncharacterized protein</fullName>
    </submittedName>
</protein>
<dbReference type="EMBL" id="SLUK01000007">
    <property type="protein sequence ID" value="TCL43022.1"/>
    <property type="molecule type" value="Genomic_DNA"/>
</dbReference>
<keyword evidence="3" id="KW-1185">Reference proteome</keyword>
<organism evidence="2 3">
    <name type="scientific">Harryflintia acetispora</name>
    <dbReference type="NCBI Taxonomy" id="1849041"/>
    <lineage>
        <taxon>Bacteria</taxon>
        <taxon>Bacillati</taxon>
        <taxon>Bacillota</taxon>
        <taxon>Clostridia</taxon>
        <taxon>Eubacteriales</taxon>
        <taxon>Oscillospiraceae</taxon>
        <taxon>Harryflintia</taxon>
    </lineage>
</organism>
<sequence length="163" mass="17019">MQQEAIRRVRQMQQRSRQTVQQANAVISPPMQDTIHIPVQGPTQGPGNAAPNAPGPQAAGSNHPSDGGAHSGTAGAQSGGTVSSLLSQLTGNLGIHLPQFGQGEGKGLGNVISNFVGEDSPIGKVLDALNIDNERLLLIGLLLLLMNEKADFTLLVALFYLLL</sequence>
<reference evidence="2 3" key="1">
    <citation type="submission" date="2019-03" db="EMBL/GenBank/DDBJ databases">
        <title>Genomic Encyclopedia of Type Strains, Phase IV (KMG-IV): sequencing the most valuable type-strain genomes for metagenomic binning, comparative biology and taxonomic classification.</title>
        <authorList>
            <person name="Goeker M."/>
        </authorList>
    </citation>
    <scope>NUCLEOTIDE SEQUENCE [LARGE SCALE GENOMIC DNA]</scope>
    <source>
        <strain evidence="2 3">DSM 100433</strain>
    </source>
</reference>
<feature type="region of interest" description="Disordered" evidence="1">
    <location>
        <begin position="1"/>
        <end position="81"/>
    </location>
</feature>
<evidence type="ECO:0000313" key="2">
    <source>
        <dbReference type="EMBL" id="TCL43022.1"/>
    </source>
</evidence>
<proteinExistence type="predicted"/>
<feature type="compositionally biased region" description="Low complexity" evidence="1">
    <location>
        <begin position="40"/>
        <end position="60"/>
    </location>
</feature>
<dbReference type="AlphaFoldDB" id="A0A9X8Y7Y0"/>
<feature type="compositionally biased region" description="Low complexity" evidence="1">
    <location>
        <begin position="11"/>
        <end position="22"/>
    </location>
</feature>
<evidence type="ECO:0000256" key="1">
    <source>
        <dbReference type="SAM" id="MobiDB-lite"/>
    </source>
</evidence>
<evidence type="ECO:0000313" key="3">
    <source>
        <dbReference type="Proteomes" id="UP000294682"/>
    </source>
</evidence>
<gene>
    <name evidence="2" type="ORF">EDD78_107124</name>
</gene>
<dbReference type="Proteomes" id="UP000294682">
    <property type="component" value="Unassembled WGS sequence"/>
</dbReference>
<comment type="caution">
    <text evidence="2">The sequence shown here is derived from an EMBL/GenBank/DDBJ whole genome shotgun (WGS) entry which is preliminary data.</text>
</comment>